<dbReference type="EMBL" id="CAUYUJ010016135">
    <property type="protein sequence ID" value="CAK0862204.1"/>
    <property type="molecule type" value="Genomic_DNA"/>
</dbReference>
<gene>
    <name evidence="1" type="ORF">PCOR1329_LOCUS50680</name>
</gene>
<organism evidence="1 2">
    <name type="scientific">Prorocentrum cordatum</name>
    <dbReference type="NCBI Taxonomy" id="2364126"/>
    <lineage>
        <taxon>Eukaryota</taxon>
        <taxon>Sar</taxon>
        <taxon>Alveolata</taxon>
        <taxon>Dinophyceae</taxon>
        <taxon>Prorocentrales</taxon>
        <taxon>Prorocentraceae</taxon>
        <taxon>Prorocentrum</taxon>
    </lineage>
</organism>
<keyword evidence="2" id="KW-1185">Reference proteome</keyword>
<name>A0ABN9UQE4_9DINO</name>
<reference evidence="1" key="1">
    <citation type="submission" date="2023-10" db="EMBL/GenBank/DDBJ databases">
        <authorList>
            <person name="Chen Y."/>
            <person name="Shah S."/>
            <person name="Dougan E. K."/>
            <person name="Thang M."/>
            <person name="Chan C."/>
        </authorList>
    </citation>
    <scope>NUCLEOTIDE SEQUENCE [LARGE SCALE GENOMIC DNA]</scope>
</reference>
<dbReference type="PANTHER" id="PTHR13164:SF3">
    <property type="entry name" value="CALCYCLIN-BINDING PROTEIN"/>
    <property type="match status" value="1"/>
</dbReference>
<accession>A0ABN9UQE4</accession>
<comment type="caution">
    <text evidence="1">The sequence shown here is derived from an EMBL/GenBank/DDBJ whole genome shotgun (WGS) entry which is preliminary data.</text>
</comment>
<proteinExistence type="predicted"/>
<dbReference type="Proteomes" id="UP001189429">
    <property type="component" value="Unassembled WGS sequence"/>
</dbReference>
<dbReference type="Gene3D" id="2.60.40.790">
    <property type="match status" value="1"/>
</dbReference>
<dbReference type="SUPFAM" id="SSF49764">
    <property type="entry name" value="HSP20-like chaperones"/>
    <property type="match status" value="1"/>
</dbReference>
<protein>
    <submittedName>
        <fullName evidence="1">Uncharacterized protein</fullName>
    </submittedName>
</protein>
<evidence type="ECO:0000313" key="2">
    <source>
        <dbReference type="Proteomes" id="UP001189429"/>
    </source>
</evidence>
<dbReference type="InterPro" id="IPR008978">
    <property type="entry name" value="HSP20-like_chaperone"/>
</dbReference>
<evidence type="ECO:0000313" key="1">
    <source>
        <dbReference type="EMBL" id="CAK0862204.1"/>
    </source>
</evidence>
<feature type="non-terminal residue" evidence="1">
    <location>
        <position position="1"/>
    </location>
</feature>
<dbReference type="PANTHER" id="PTHR13164">
    <property type="entry name" value="CALICYLIN BINDING PROTEIN"/>
    <property type="match status" value="1"/>
</dbReference>
<dbReference type="InterPro" id="IPR052289">
    <property type="entry name" value="Calcyclin-binding_UBL-bridge"/>
</dbReference>
<sequence length="114" mass="12651">APFVGVDVQLEAVERLPPGAVTCEFGRESFDLRVTHSLDGRRYRLRRACLQHDIDPAKSSFRVKRNHVLVRLAKVPSAEDVIPLGGVTGYALWTELCALDGRSRDAVRSPQVRG</sequence>